<dbReference type="CDD" id="cd00590">
    <property type="entry name" value="RRM_SF"/>
    <property type="match status" value="1"/>
</dbReference>
<feature type="compositionally biased region" description="Polar residues" evidence="3">
    <location>
        <begin position="534"/>
        <end position="545"/>
    </location>
</feature>
<dbReference type="VEuPathDB" id="FungiDB:SeMB42_g01000"/>
<dbReference type="PROSITE" id="PS50102">
    <property type="entry name" value="RRM"/>
    <property type="match status" value="1"/>
</dbReference>
<feature type="compositionally biased region" description="Basic residues" evidence="3">
    <location>
        <begin position="314"/>
        <end position="323"/>
    </location>
</feature>
<dbReference type="InterPro" id="IPR035979">
    <property type="entry name" value="RBD_domain_sf"/>
</dbReference>
<dbReference type="InterPro" id="IPR018222">
    <property type="entry name" value="Nuclear_transport_factor_2_euk"/>
</dbReference>
<dbReference type="InterPro" id="IPR002075">
    <property type="entry name" value="NTF2_dom"/>
</dbReference>
<feature type="compositionally biased region" description="Low complexity" evidence="3">
    <location>
        <begin position="513"/>
        <end position="530"/>
    </location>
</feature>
<dbReference type="GO" id="GO:0005829">
    <property type="term" value="C:cytosol"/>
    <property type="evidence" value="ECO:0007669"/>
    <property type="project" value="TreeGrafter"/>
</dbReference>
<feature type="region of interest" description="Disordered" evidence="3">
    <location>
        <begin position="399"/>
        <end position="453"/>
    </location>
</feature>
<evidence type="ECO:0000259" key="4">
    <source>
        <dbReference type="PROSITE" id="PS50102"/>
    </source>
</evidence>
<dbReference type="OrthoDB" id="339151at2759"/>
<dbReference type="GO" id="GO:0003729">
    <property type="term" value="F:mRNA binding"/>
    <property type="evidence" value="ECO:0007669"/>
    <property type="project" value="TreeGrafter"/>
</dbReference>
<dbReference type="PANTHER" id="PTHR10693:SF20">
    <property type="entry name" value="AT27578P"/>
    <property type="match status" value="1"/>
</dbReference>
<evidence type="ECO:0000256" key="3">
    <source>
        <dbReference type="SAM" id="MobiDB-lite"/>
    </source>
</evidence>
<dbReference type="Gene3D" id="3.10.450.50">
    <property type="match status" value="1"/>
</dbReference>
<dbReference type="FunFam" id="3.10.450.50:FF:000003">
    <property type="entry name" value="Nuclear transport factor 2 family protein"/>
    <property type="match status" value="1"/>
</dbReference>
<dbReference type="PANTHER" id="PTHR10693">
    <property type="entry name" value="RAS GTPASE-ACTIVATING PROTEIN-BINDING PROTEIN"/>
    <property type="match status" value="1"/>
</dbReference>
<evidence type="ECO:0000256" key="1">
    <source>
        <dbReference type="ARBA" id="ARBA00022884"/>
    </source>
</evidence>
<feature type="domain" description="RRM" evidence="4">
    <location>
        <begin position="667"/>
        <end position="742"/>
    </location>
</feature>
<feature type="compositionally biased region" description="Low complexity" evidence="3">
    <location>
        <begin position="421"/>
        <end position="441"/>
    </location>
</feature>
<dbReference type="InterPro" id="IPR032710">
    <property type="entry name" value="NTF2-like_dom_sf"/>
</dbReference>
<protein>
    <recommendedName>
        <fullName evidence="8">NTF2 domain-containing protein</fullName>
    </recommendedName>
</protein>
<feature type="compositionally biased region" description="Low complexity" evidence="3">
    <location>
        <begin position="552"/>
        <end position="564"/>
    </location>
</feature>
<evidence type="ECO:0008006" key="8">
    <source>
        <dbReference type="Google" id="ProtNLM"/>
    </source>
</evidence>
<dbReference type="SUPFAM" id="SSF54427">
    <property type="entry name" value="NTF2-like"/>
    <property type="match status" value="1"/>
</dbReference>
<feature type="region of interest" description="Disordered" evidence="3">
    <location>
        <begin position="360"/>
        <end position="379"/>
    </location>
</feature>
<feature type="domain" description="NTF2" evidence="5">
    <location>
        <begin position="166"/>
        <end position="281"/>
    </location>
</feature>
<dbReference type="Proteomes" id="UP000320475">
    <property type="component" value="Unassembled WGS sequence"/>
</dbReference>
<proteinExistence type="predicted"/>
<dbReference type="SUPFAM" id="SSF54928">
    <property type="entry name" value="RNA-binding domain, RBD"/>
    <property type="match status" value="1"/>
</dbReference>
<name>A0A507D6K9_9FUNG</name>
<dbReference type="EMBL" id="QEAM01000084">
    <property type="protein sequence ID" value="TPX47162.1"/>
    <property type="molecule type" value="Genomic_DNA"/>
</dbReference>
<dbReference type="InterPro" id="IPR000504">
    <property type="entry name" value="RRM_dom"/>
</dbReference>
<feature type="region of interest" description="Disordered" evidence="3">
    <location>
        <begin position="466"/>
        <end position="497"/>
    </location>
</feature>
<evidence type="ECO:0000313" key="7">
    <source>
        <dbReference type="Proteomes" id="UP000320475"/>
    </source>
</evidence>
<organism evidence="6 7">
    <name type="scientific">Synchytrium endobioticum</name>
    <dbReference type="NCBI Taxonomy" id="286115"/>
    <lineage>
        <taxon>Eukaryota</taxon>
        <taxon>Fungi</taxon>
        <taxon>Fungi incertae sedis</taxon>
        <taxon>Chytridiomycota</taxon>
        <taxon>Chytridiomycota incertae sedis</taxon>
        <taxon>Chytridiomycetes</taxon>
        <taxon>Synchytriales</taxon>
        <taxon>Synchytriaceae</taxon>
        <taxon>Synchytrium</taxon>
    </lineage>
</organism>
<feature type="compositionally biased region" description="Polar residues" evidence="3">
    <location>
        <begin position="765"/>
        <end position="775"/>
    </location>
</feature>
<evidence type="ECO:0000313" key="6">
    <source>
        <dbReference type="EMBL" id="TPX47162.1"/>
    </source>
</evidence>
<evidence type="ECO:0000256" key="2">
    <source>
        <dbReference type="PROSITE-ProRule" id="PRU00176"/>
    </source>
</evidence>
<dbReference type="AlphaFoldDB" id="A0A507D6K9"/>
<feature type="compositionally biased region" description="Polar residues" evidence="3">
    <location>
        <begin position="580"/>
        <end position="600"/>
    </location>
</feature>
<reference evidence="6 7" key="1">
    <citation type="journal article" date="2019" name="Sci. Rep.">
        <title>Comparative genomics of chytrid fungi reveal insights into the obligate biotrophic and pathogenic lifestyle of Synchytrium endobioticum.</title>
        <authorList>
            <person name="van de Vossenberg B.T.L.H."/>
            <person name="Warris S."/>
            <person name="Nguyen H.D.T."/>
            <person name="van Gent-Pelzer M.P.E."/>
            <person name="Joly D.L."/>
            <person name="van de Geest H.C."/>
            <person name="Bonants P.J.M."/>
            <person name="Smith D.S."/>
            <person name="Levesque C.A."/>
            <person name="van der Lee T.A.J."/>
        </authorList>
    </citation>
    <scope>NUCLEOTIDE SEQUENCE [LARGE SCALE GENOMIC DNA]</scope>
    <source>
        <strain evidence="6 7">LEV6574</strain>
    </source>
</reference>
<feature type="compositionally biased region" description="Polar residues" evidence="3">
    <location>
        <begin position="614"/>
        <end position="628"/>
    </location>
</feature>
<feature type="region of interest" description="Disordered" evidence="3">
    <location>
        <begin position="314"/>
        <end position="337"/>
    </location>
</feature>
<dbReference type="VEuPathDB" id="FungiDB:SeMB42_g01264"/>
<dbReference type="Pfam" id="PF00076">
    <property type="entry name" value="RRM_1"/>
    <property type="match status" value="1"/>
</dbReference>
<dbReference type="PROSITE" id="PS50177">
    <property type="entry name" value="NTF2_DOMAIN"/>
    <property type="match status" value="1"/>
</dbReference>
<dbReference type="Pfam" id="PF02136">
    <property type="entry name" value="NTF2"/>
    <property type="match status" value="1"/>
</dbReference>
<dbReference type="InterPro" id="IPR039539">
    <property type="entry name" value="Ras_GTPase_bind_prot"/>
</dbReference>
<comment type="caution">
    <text evidence="6">The sequence shown here is derived from an EMBL/GenBank/DDBJ whole genome shotgun (WGS) entry which is preliminary data.</text>
</comment>
<dbReference type="SMART" id="SM00360">
    <property type="entry name" value="RRM"/>
    <property type="match status" value="1"/>
</dbReference>
<sequence length="815" mass="87938">MNASEFASRILQLLDSTDSAASTDTLVASIDHLCFPINSQEHVATSRAGVDYGFEIVSRKLSNILGQVQDRIESDQPVITKPWLWTQASISAVDTPPNRFVPSRVTQSNIMSSLVRSSDVGLEVQVVLNDFPSVSHYQSPHRLLYTCDIASVVHTPDDSYAEAYRVGWLFVQEYYKLLNQQPNKLHCFYNKKSQFTFGTECDEIKPRHGQQEIHQRIQELDFKDCEVKLSNIDSQTSSGGVLLQVLGEMSNQGGPAHKFAQTFFLARQTNGYFVLNDIFRFLKEEVEAKYDDGGAVTYEGSNTGQEVDTIPSHHLHQQHHAQQLHHQPPPPAPVQHQLPQQTNHYADYNTASRVSPLPVASGVTLQQSQSPSRVSLTNHNTLGVSNMMVNVNAMGNMNSMVQPWSQPPAHWGPLGSTGSTNDNNNIHSSGSHHQSSSGVSNKTPSPPQPTVSTIPTASVALVSDMQQPPPLRDQPSPSPEPSTQSPISPTVASQSPGITTQATAAFSATIGGPSSAVPSPDQPSQQPSKPRVSVNGNPQQASATAPTPRPIASATATAETSTAAPVRPKPETPKPKTWATVASSTDSVPPLTATSPTGKSPGSGVNGIQPASPVLSTANQQKSPTRLQSRAENEQRRTSIGGQENGAPVSANAGKKFEQKTVVDEKNSIYVRNIIHAVTRDMVRDTFAKLGVITRIDVVPTKGIAFVEFSNAEPVKKAVDQNTFSVPLPDGSRHTIIAEKRKIFNIQGRNNGPRYANQDGGPVNAQRTGAQQRDGNLQAPAAQQRGVGASGNNTSNNKQQQNRVGNKQQPKAAKE</sequence>
<feature type="region of interest" description="Disordered" evidence="3">
    <location>
        <begin position="509"/>
        <end position="653"/>
    </location>
</feature>
<dbReference type="CDD" id="cd00780">
    <property type="entry name" value="NTF2"/>
    <property type="match status" value="1"/>
</dbReference>
<dbReference type="InterPro" id="IPR012677">
    <property type="entry name" value="Nucleotide-bd_a/b_plait_sf"/>
</dbReference>
<gene>
    <name evidence="6" type="ORF">SeLEV6574_g02808</name>
</gene>
<feature type="region of interest" description="Disordered" evidence="3">
    <location>
        <begin position="747"/>
        <end position="815"/>
    </location>
</feature>
<feature type="compositionally biased region" description="Polar residues" evidence="3">
    <location>
        <begin position="363"/>
        <end position="379"/>
    </location>
</feature>
<feature type="compositionally biased region" description="Pro residues" evidence="3">
    <location>
        <begin position="467"/>
        <end position="480"/>
    </location>
</feature>
<dbReference type="GO" id="GO:1990904">
    <property type="term" value="C:ribonucleoprotein complex"/>
    <property type="evidence" value="ECO:0007669"/>
    <property type="project" value="TreeGrafter"/>
</dbReference>
<evidence type="ECO:0000259" key="5">
    <source>
        <dbReference type="PROSITE" id="PS50177"/>
    </source>
</evidence>
<feature type="compositionally biased region" description="Polar residues" evidence="3">
    <location>
        <begin position="790"/>
        <end position="809"/>
    </location>
</feature>
<accession>A0A507D6K9</accession>
<dbReference type="Gene3D" id="3.30.70.330">
    <property type="match status" value="1"/>
</dbReference>
<keyword evidence="1 2" id="KW-0694">RNA-binding</keyword>